<dbReference type="GO" id="GO:0003735">
    <property type="term" value="F:structural constituent of ribosome"/>
    <property type="evidence" value="ECO:0007669"/>
    <property type="project" value="InterPro"/>
</dbReference>
<dbReference type="InterPro" id="IPR023574">
    <property type="entry name" value="Ribosomal_uL4_dom_sf"/>
</dbReference>
<keyword evidence="4 6" id="KW-0687">Ribonucleoprotein</keyword>
<dbReference type="InterPro" id="IPR013005">
    <property type="entry name" value="Ribosomal_uL4-like"/>
</dbReference>
<dbReference type="AlphaFoldDB" id="D2MME9"/>
<dbReference type="NCBIfam" id="TIGR03953">
    <property type="entry name" value="rplD_bact"/>
    <property type="match status" value="1"/>
</dbReference>
<dbReference type="GO" id="GO:0019843">
    <property type="term" value="F:rRNA binding"/>
    <property type="evidence" value="ECO:0007669"/>
    <property type="project" value="UniProtKB-UniRule"/>
</dbReference>
<accession>D2MME9</accession>
<dbReference type="STRING" id="679192.HMPREF9013_0927"/>
<reference evidence="8" key="1">
    <citation type="submission" date="2009-12" db="EMBL/GenBank/DDBJ databases">
        <title>Sequence of Clostridiales genomosp. BVAB3 str. UPII9-5.</title>
        <authorList>
            <person name="Madupu R."/>
            <person name="Durkin A.S."/>
            <person name="Torralba M."/>
            <person name="Methe B."/>
            <person name="Sutton G.G."/>
            <person name="Strausberg R.L."/>
            <person name="Nelson K.E."/>
        </authorList>
    </citation>
    <scope>NUCLEOTIDE SEQUENCE [LARGE SCALE GENOMIC DNA]</scope>
    <source>
        <strain evidence="8">W1219</strain>
    </source>
</reference>
<dbReference type="PANTHER" id="PTHR10746">
    <property type="entry name" value="50S RIBOSOMAL PROTEIN L4"/>
    <property type="match status" value="1"/>
</dbReference>
<comment type="similarity">
    <text evidence="1 6">Belongs to the universal ribosomal protein uL4 family.</text>
</comment>
<evidence type="ECO:0000256" key="2">
    <source>
        <dbReference type="ARBA" id="ARBA00011838"/>
    </source>
</evidence>
<dbReference type="GO" id="GO:0005840">
    <property type="term" value="C:ribosome"/>
    <property type="evidence" value="ECO:0007669"/>
    <property type="project" value="UniProtKB-KW"/>
</dbReference>
<keyword evidence="3 6" id="KW-0689">Ribosomal protein</keyword>
<dbReference type="SUPFAM" id="SSF52166">
    <property type="entry name" value="Ribosomal protein L4"/>
    <property type="match status" value="1"/>
</dbReference>
<keyword evidence="6" id="KW-0699">rRNA-binding</keyword>
<evidence type="ECO:0000256" key="1">
    <source>
        <dbReference type="ARBA" id="ARBA00010528"/>
    </source>
</evidence>
<comment type="function">
    <text evidence="6">Forms part of the polypeptide exit tunnel.</text>
</comment>
<evidence type="ECO:0000256" key="3">
    <source>
        <dbReference type="ARBA" id="ARBA00022980"/>
    </source>
</evidence>
<proteinExistence type="inferred from homology"/>
<protein>
    <recommendedName>
        <fullName evidence="5 6">Large ribosomal subunit protein uL4</fullName>
    </recommendedName>
</protein>
<dbReference type="InterPro" id="IPR002136">
    <property type="entry name" value="Ribosomal_uL4"/>
</dbReference>
<sequence>MAKMEVFNQEAKSVKTVEISDAVFSIEPNQQVMFDAVLAYQAGLRQGTHSTLTRSFVSGTGKKPFRQKGTGRARQGSTRAIQWRHGAVAFGPHPRKYGVKTNRKVRRLALRSALSEKVLESNFVLIENLNFEEMKTKKAVALLKAFGFDRKTLFVVDASEDFVNAYISMRNLPNALVTTVFDLNVYDLVNANKVVFTEKAAEKAGEVFA</sequence>
<comment type="function">
    <text evidence="6">One of the primary rRNA binding proteins, this protein initially binds near the 5'-end of the 23S rRNA. It is important during the early stages of 50S assembly. It makes multiple contacts with different domains of the 23S rRNA in the assembled 50S subunit and ribosome.</text>
</comment>
<dbReference type="GO" id="GO:1990904">
    <property type="term" value="C:ribonucleoprotein complex"/>
    <property type="evidence" value="ECO:0007669"/>
    <property type="project" value="UniProtKB-KW"/>
</dbReference>
<dbReference type="RefSeq" id="WP_006626570.1">
    <property type="nucleotide sequence ID" value="NZ_ADFR01000002.1"/>
</dbReference>
<dbReference type="GO" id="GO:0006412">
    <property type="term" value="P:translation"/>
    <property type="evidence" value="ECO:0007669"/>
    <property type="project" value="UniProtKB-UniRule"/>
</dbReference>
<dbReference type="Gene3D" id="3.40.1370.10">
    <property type="match status" value="1"/>
</dbReference>
<comment type="caution">
    <text evidence="7">The sequence shown here is derived from an EMBL/GenBank/DDBJ whole genome shotgun (WGS) entry which is preliminary data.</text>
</comment>
<evidence type="ECO:0000256" key="6">
    <source>
        <dbReference type="HAMAP-Rule" id="MF_01328"/>
    </source>
</evidence>
<name>D2MME9_9FIRM</name>
<dbReference type="Pfam" id="PF00573">
    <property type="entry name" value="Ribosomal_L4"/>
    <property type="match status" value="1"/>
</dbReference>
<dbReference type="Proteomes" id="UP000005017">
    <property type="component" value="Unassembled WGS sequence"/>
</dbReference>
<dbReference type="OrthoDB" id="9803201at2"/>
<keyword evidence="6" id="KW-0694">RNA-binding</keyword>
<dbReference type="EMBL" id="ADFR01000002">
    <property type="protein sequence ID" value="EFC06225.1"/>
    <property type="molecule type" value="Genomic_DNA"/>
</dbReference>
<evidence type="ECO:0000313" key="8">
    <source>
        <dbReference type="Proteomes" id="UP000005017"/>
    </source>
</evidence>
<evidence type="ECO:0000313" key="7">
    <source>
        <dbReference type="EMBL" id="EFC06225.1"/>
    </source>
</evidence>
<comment type="subunit">
    <text evidence="2 6">Part of the 50S ribosomal subunit.</text>
</comment>
<dbReference type="PANTHER" id="PTHR10746:SF6">
    <property type="entry name" value="LARGE RIBOSOMAL SUBUNIT PROTEIN UL4M"/>
    <property type="match status" value="1"/>
</dbReference>
<organism evidence="7 8">
    <name type="scientific">Bulleidia extructa W1219</name>
    <dbReference type="NCBI Taxonomy" id="679192"/>
    <lineage>
        <taxon>Bacteria</taxon>
        <taxon>Bacillati</taxon>
        <taxon>Bacillota</taxon>
        <taxon>Erysipelotrichia</taxon>
        <taxon>Erysipelotrichales</taxon>
        <taxon>Erysipelotrichaceae</taxon>
        <taxon>Bulleidia</taxon>
    </lineage>
</organism>
<keyword evidence="8" id="KW-1185">Reference proteome</keyword>
<dbReference type="eggNOG" id="COG0088">
    <property type="taxonomic scope" value="Bacteria"/>
</dbReference>
<gene>
    <name evidence="6 7" type="primary">rplD</name>
    <name evidence="7" type="ORF">HMPREF9013_0927</name>
</gene>
<dbReference type="HAMAP" id="MF_01328_B">
    <property type="entry name" value="Ribosomal_uL4_B"/>
    <property type="match status" value="1"/>
</dbReference>
<evidence type="ECO:0000256" key="5">
    <source>
        <dbReference type="ARBA" id="ARBA00035244"/>
    </source>
</evidence>
<evidence type="ECO:0000256" key="4">
    <source>
        <dbReference type="ARBA" id="ARBA00023274"/>
    </source>
</evidence>